<evidence type="ECO:0000256" key="5">
    <source>
        <dbReference type="ARBA" id="ARBA00037924"/>
    </source>
</evidence>
<dbReference type="Gene3D" id="3.40.47.10">
    <property type="match status" value="1"/>
</dbReference>
<dbReference type="CDD" id="cd00751">
    <property type="entry name" value="thiolase"/>
    <property type="match status" value="1"/>
</dbReference>
<dbReference type="InterPro" id="IPR020615">
    <property type="entry name" value="Thiolase_acyl_enz_int_AS"/>
</dbReference>
<dbReference type="PROSITE" id="PS00099">
    <property type="entry name" value="THIOLASE_3"/>
    <property type="match status" value="1"/>
</dbReference>
<evidence type="ECO:0000259" key="8">
    <source>
        <dbReference type="Pfam" id="PF00108"/>
    </source>
</evidence>
<evidence type="ECO:0000256" key="6">
    <source>
        <dbReference type="PIRSR" id="PIRSR000429-1"/>
    </source>
</evidence>
<dbReference type="FunFam" id="3.40.47.10:FF:000007">
    <property type="entry name" value="acetyl-CoA acetyltransferase, mitochondrial"/>
    <property type="match status" value="1"/>
</dbReference>
<dbReference type="InterPro" id="IPR002155">
    <property type="entry name" value="Thiolase"/>
</dbReference>
<organism evidence="10 11">
    <name type="scientific">Ambispora leptoticha</name>
    <dbReference type="NCBI Taxonomy" id="144679"/>
    <lineage>
        <taxon>Eukaryota</taxon>
        <taxon>Fungi</taxon>
        <taxon>Fungi incertae sedis</taxon>
        <taxon>Mucoromycota</taxon>
        <taxon>Glomeromycotina</taxon>
        <taxon>Glomeromycetes</taxon>
        <taxon>Archaeosporales</taxon>
        <taxon>Ambisporaceae</taxon>
        <taxon>Ambispora</taxon>
    </lineage>
</organism>
<reference evidence="10" key="1">
    <citation type="submission" date="2021-06" db="EMBL/GenBank/DDBJ databases">
        <authorList>
            <person name="Kallberg Y."/>
            <person name="Tangrot J."/>
            <person name="Rosling A."/>
        </authorList>
    </citation>
    <scope>NUCLEOTIDE SEQUENCE</scope>
    <source>
        <strain evidence="10">FL130A</strain>
    </source>
</reference>
<dbReference type="GO" id="GO:0005739">
    <property type="term" value="C:mitochondrion"/>
    <property type="evidence" value="ECO:0007669"/>
    <property type="project" value="TreeGrafter"/>
</dbReference>
<dbReference type="GO" id="GO:0003985">
    <property type="term" value="F:acetyl-CoA C-acetyltransferase activity"/>
    <property type="evidence" value="ECO:0007669"/>
    <property type="project" value="UniProtKB-EC"/>
</dbReference>
<dbReference type="PROSITE" id="PS00098">
    <property type="entry name" value="THIOLASE_1"/>
    <property type="match status" value="1"/>
</dbReference>
<comment type="pathway">
    <text evidence="5">Metabolic intermediate biosynthesis; (R)-mevalonate biosynthesis; (R)-mevalonate from acetyl-CoA: step 1/3.</text>
</comment>
<dbReference type="InterPro" id="IPR016039">
    <property type="entry name" value="Thiolase-like"/>
</dbReference>
<keyword evidence="3 7" id="KW-0808">Transferase</keyword>
<evidence type="ECO:0000256" key="1">
    <source>
        <dbReference type="ARBA" id="ARBA00010982"/>
    </source>
</evidence>
<evidence type="ECO:0000313" key="10">
    <source>
        <dbReference type="EMBL" id="CAG8618211.1"/>
    </source>
</evidence>
<dbReference type="Pfam" id="PF02803">
    <property type="entry name" value="Thiolase_C"/>
    <property type="match status" value="1"/>
</dbReference>
<protein>
    <recommendedName>
        <fullName evidence="2">acetyl-CoA C-acetyltransferase</fullName>
        <ecNumber evidence="2">2.3.1.9</ecNumber>
    </recommendedName>
</protein>
<evidence type="ECO:0000259" key="9">
    <source>
        <dbReference type="Pfam" id="PF02803"/>
    </source>
</evidence>
<evidence type="ECO:0000256" key="3">
    <source>
        <dbReference type="ARBA" id="ARBA00022679"/>
    </source>
</evidence>
<sequence>MTFQRIAYIASFARTPIGGFNGSLASLSATKLGSLAIQAALKKAKIEPNQVDEVFFGNVLSANLGQNPARQAALGAGLKESVIATTVNKVCASGMKAVILAAQTIITGNADIVVAGGAESMTNTPYYAPKARFGSKYGDQSLVDGIIKDGLTDAYDNKLMGMAAETCATEHNFNREEQDEYAISSYKRAQAAQAAGYFENEIIPVTIKGSRGKPDIIVNKDDEASNLNIDKLRAIKPVFVDNGTVTAPNSSPLSDGGAALVLISAEKARELGVKVIGKIVGWGDAAQAPYKFTTSPSLAIPKALKHAGNIPLSAIDYFEINEAFSVVALANLKLLGLDKDKVNVFGGAVAMGHPLGCSGARIIATLLNVLTTKGGKTGVAGICNGGGGASAVVISLDNNIS</sequence>
<evidence type="ECO:0000256" key="7">
    <source>
        <dbReference type="RuleBase" id="RU003557"/>
    </source>
</evidence>
<feature type="active site" description="Proton acceptor" evidence="6">
    <location>
        <position position="353"/>
    </location>
</feature>
<feature type="active site" description="Acyl-thioester intermediate" evidence="6">
    <location>
        <position position="91"/>
    </location>
</feature>
<dbReference type="InterPro" id="IPR020610">
    <property type="entry name" value="Thiolase_AS"/>
</dbReference>
<dbReference type="InterPro" id="IPR020613">
    <property type="entry name" value="Thiolase_CS"/>
</dbReference>
<evidence type="ECO:0000256" key="2">
    <source>
        <dbReference type="ARBA" id="ARBA00012705"/>
    </source>
</evidence>
<evidence type="ECO:0000256" key="4">
    <source>
        <dbReference type="ARBA" id="ARBA00023315"/>
    </source>
</evidence>
<feature type="domain" description="Thiolase N-terminal" evidence="8">
    <location>
        <begin position="8"/>
        <end position="265"/>
    </location>
</feature>
<dbReference type="AlphaFoldDB" id="A0A9N9D0R5"/>
<dbReference type="EC" id="2.3.1.9" evidence="2"/>
<proteinExistence type="inferred from homology"/>
<dbReference type="GO" id="GO:0006635">
    <property type="term" value="P:fatty acid beta-oxidation"/>
    <property type="evidence" value="ECO:0007669"/>
    <property type="project" value="TreeGrafter"/>
</dbReference>
<dbReference type="PANTHER" id="PTHR18919">
    <property type="entry name" value="ACETYL-COA C-ACYLTRANSFERASE"/>
    <property type="match status" value="1"/>
</dbReference>
<dbReference type="SUPFAM" id="SSF53901">
    <property type="entry name" value="Thiolase-like"/>
    <property type="match status" value="2"/>
</dbReference>
<keyword evidence="11" id="KW-1185">Reference proteome</keyword>
<accession>A0A9N9D0R5</accession>
<dbReference type="GO" id="GO:0006696">
    <property type="term" value="P:ergosterol biosynthetic process"/>
    <property type="evidence" value="ECO:0007669"/>
    <property type="project" value="TreeGrafter"/>
</dbReference>
<keyword evidence="4 7" id="KW-0012">Acyltransferase</keyword>
<dbReference type="InterPro" id="IPR020617">
    <property type="entry name" value="Thiolase_C"/>
</dbReference>
<dbReference type="Proteomes" id="UP000789508">
    <property type="component" value="Unassembled WGS sequence"/>
</dbReference>
<dbReference type="Pfam" id="PF00108">
    <property type="entry name" value="Thiolase_N"/>
    <property type="match status" value="1"/>
</dbReference>
<comment type="similarity">
    <text evidence="1 7">Belongs to the thiolase-like superfamily. Thiolase family.</text>
</comment>
<dbReference type="OrthoDB" id="5404651at2759"/>
<evidence type="ECO:0000313" key="11">
    <source>
        <dbReference type="Proteomes" id="UP000789508"/>
    </source>
</evidence>
<feature type="active site" description="Proton acceptor" evidence="6">
    <location>
        <position position="383"/>
    </location>
</feature>
<name>A0A9N9D0R5_9GLOM</name>
<feature type="domain" description="Thiolase C-terminal" evidence="9">
    <location>
        <begin position="274"/>
        <end position="394"/>
    </location>
</feature>
<comment type="caution">
    <text evidence="10">The sequence shown here is derived from an EMBL/GenBank/DDBJ whole genome shotgun (WGS) entry which is preliminary data.</text>
</comment>
<dbReference type="NCBIfam" id="TIGR01930">
    <property type="entry name" value="AcCoA-C-Actrans"/>
    <property type="match status" value="1"/>
</dbReference>
<gene>
    <name evidence="10" type="ORF">ALEPTO_LOCUS8846</name>
</gene>
<dbReference type="InterPro" id="IPR020616">
    <property type="entry name" value="Thiolase_N"/>
</dbReference>
<dbReference type="EMBL" id="CAJVPS010005770">
    <property type="protein sequence ID" value="CAG8618211.1"/>
    <property type="molecule type" value="Genomic_DNA"/>
</dbReference>
<dbReference type="PIRSF" id="PIRSF000429">
    <property type="entry name" value="Ac-CoA_Ac_transf"/>
    <property type="match status" value="1"/>
</dbReference>
<dbReference type="PROSITE" id="PS00737">
    <property type="entry name" value="THIOLASE_2"/>
    <property type="match status" value="1"/>
</dbReference>
<dbReference type="PANTHER" id="PTHR18919:SF165">
    <property type="entry name" value="ACETYL-COA ACETYLTRANSFERASE"/>
    <property type="match status" value="1"/>
</dbReference>